<feature type="compositionally biased region" description="Polar residues" evidence="1">
    <location>
        <begin position="31"/>
        <end position="47"/>
    </location>
</feature>
<comment type="caution">
    <text evidence="2">The sequence shown here is derived from an EMBL/GenBank/DDBJ whole genome shotgun (WGS) entry which is preliminary data.</text>
</comment>
<keyword evidence="3" id="KW-1185">Reference proteome</keyword>
<dbReference type="Proteomes" id="UP000736335">
    <property type="component" value="Unassembled WGS sequence"/>
</dbReference>
<reference evidence="2" key="2">
    <citation type="submission" date="2020-11" db="EMBL/GenBank/DDBJ databases">
        <authorList>
            <consortium name="DOE Joint Genome Institute"/>
            <person name="Kuo A."/>
            <person name="Miyauchi S."/>
            <person name="Kiss E."/>
            <person name="Drula E."/>
            <person name="Kohler A."/>
            <person name="Sanchez-Garcia M."/>
            <person name="Andreopoulos B."/>
            <person name="Barry K.W."/>
            <person name="Bonito G."/>
            <person name="Buee M."/>
            <person name="Carver A."/>
            <person name="Chen C."/>
            <person name="Cichocki N."/>
            <person name="Clum A."/>
            <person name="Culley D."/>
            <person name="Crous P.W."/>
            <person name="Fauchery L."/>
            <person name="Girlanda M."/>
            <person name="Hayes R."/>
            <person name="Keri Z."/>
            <person name="Labutti K."/>
            <person name="Lipzen A."/>
            <person name="Lombard V."/>
            <person name="Magnuson J."/>
            <person name="Maillard F."/>
            <person name="Morin E."/>
            <person name="Murat C."/>
            <person name="Nolan M."/>
            <person name="Ohm R."/>
            <person name="Pangilinan J."/>
            <person name="Pereira M."/>
            <person name="Perotto S."/>
            <person name="Peter M."/>
            <person name="Riley R."/>
            <person name="Sitrit Y."/>
            <person name="Stielow B."/>
            <person name="Szollosi G."/>
            <person name="Zifcakova L."/>
            <person name="Stursova M."/>
            <person name="Spatafora J.W."/>
            <person name="Tedersoo L."/>
            <person name="Vaario L.-M."/>
            <person name="Yamada A."/>
            <person name="Yan M."/>
            <person name="Wang P."/>
            <person name="Xu J."/>
            <person name="Bruns T."/>
            <person name="Baldrian P."/>
            <person name="Vilgalys R."/>
            <person name="Henrissat B."/>
            <person name="Grigoriev I.V."/>
            <person name="Hibbett D."/>
            <person name="Nagy L.G."/>
            <person name="Martin F.M."/>
        </authorList>
    </citation>
    <scope>NUCLEOTIDE SEQUENCE</scope>
    <source>
        <strain evidence="2">UH-Tt-Lm1</strain>
    </source>
</reference>
<organism evidence="2 3">
    <name type="scientific">Thelephora terrestris</name>
    <dbReference type="NCBI Taxonomy" id="56493"/>
    <lineage>
        <taxon>Eukaryota</taxon>
        <taxon>Fungi</taxon>
        <taxon>Dikarya</taxon>
        <taxon>Basidiomycota</taxon>
        <taxon>Agaricomycotina</taxon>
        <taxon>Agaricomycetes</taxon>
        <taxon>Thelephorales</taxon>
        <taxon>Thelephoraceae</taxon>
        <taxon>Thelephora</taxon>
    </lineage>
</organism>
<dbReference type="EMBL" id="WIUZ02000003">
    <property type="protein sequence ID" value="KAF9789444.1"/>
    <property type="molecule type" value="Genomic_DNA"/>
</dbReference>
<evidence type="ECO:0000256" key="1">
    <source>
        <dbReference type="SAM" id="MobiDB-lite"/>
    </source>
</evidence>
<accession>A0A9P6HNQ7</accession>
<proteinExistence type="predicted"/>
<feature type="region of interest" description="Disordered" evidence="1">
    <location>
        <begin position="25"/>
        <end position="61"/>
    </location>
</feature>
<dbReference type="AlphaFoldDB" id="A0A9P6HNQ7"/>
<evidence type="ECO:0000313" key="3">
    <source>
        <dbReference type="Proteomes" id="UP000736335"/>
    </source>
</evidence>
<name>A0A9P6HNQ7_9AGAM</name>
<reference evidence="2" key="1">
    <citation type="journal article" date="2020" name="Nat. Commun.">
        <title>Large-scale genome sequencing of mycorrhizal fungi provides insights into the early evolution of symbiotic traits.</title>
        <authorList>
            <person name="Miyauchi S."/>
            <person name="Kiss E."/>
            <person name="Kuo A."/>
            <person name="Drula E."/>
            <person name="Kohler A."/>
            <person name="Sanchez-Garcia M."/>
            <person name="Morin E."/>
            <person name="Andreopoulos B."/>
            <person name="Barry K.W."/>
            <person name="Bonito G."/>
            <person name="Buee M."/>
            <person name="Carver A."/>
            <person name="Chen C."/>
            <person name="Cichocki N."/>
            <person name="Clum A."/>
            <person name="Culley D."/>
            <person name="Crous P.W."/>
            <person name="Fauchery L."/>
            <person name="Girlanda M."/>
            <person name="Hayes R.D."/>
            <person name="Keri Z."/>
            <person name="LaButti K."/>
            <person name="Lipzen A."/>
            <person name="Lombard V."/>
            <person name="Magnuson J."/>
            <person name="Maillard F."/>
            <person name="Murat C."/>
            <person name="Nolan M."/>
            <person name="Ohm R.A."/>
            <person name="Pangilinan J."/>
            <person name="Pereira M.F."/>
            <person name="Perotto S."/>
            <person name="Peter M."/>
            <person name="Pfister S."/>
            <person name="Riley R."/>
            <person name="Sitrit Y."/>
            <person name="Stielow J.B."/>
            <person name="Szollosi G."/>
            <person name="Zifcakova L."/>
            <person name="Stursova M."/>
            <person name="Spatafora J.W."/>
            <person name="Tedersoo L."/>
            <person name="Vaario L.M."/>
            <person name="Yamada A."/>
            <person name="Yan M."/>
            <person name="Wang P."/>
            <person name="Xu J."/>
            <person name="Bruns T."/>
            <person name="Baldrian P."/>
            <person name="Vilgalys R."/>
            <person name="Dunand C."/>
            <person name="Henrissat B."/>
            <person name="Grigoriev I.V."/>
            <person name="Hibbett D."/>
            <person name="Nagy L.G."/>
            <person name="Martin F.M."/>
        </authorList>
    </citation>
    <scope>NUCLEOTIDE SEQUENCE</scope>
    <source>
        <strain evidence="2">UH-Tt-Lm1</strain>
    </source>
</reference>
<evidence type="ECO:0000313" key="2">
    <source>
        <dbReference type="EMBL" id="KAF9789444.1"/>
    </source>
</evidence>
<sequence length="203" mass="22130">MSWAGKLGFVPRAPEGIKEVELTLDEISPNLEEQPQESVKTEPTSNAVPKRPSKGRQGDQPMEEVMDVEIPSPENQVPGLLAAAHLVQLEESMLPPGDHSFFVFSATLLGGEGPSQYVRQGQAYVRLYASSSANLNEPPRPPPTSRVANAHVQVFVSNAPAGPEPQENLAVPRNTPFHDQSVTHNVILPDSAPPYRFCHERVT</sequence>
<protein>
    <submittedName>
        <fullName evidence="2">Uncharacterized protein</fullName>
    </submittedName>
</protein>
<gene>
    <name evidence="2" type="ORF">BJ322DRAFT_1105293</name>
</gene>